<keyword evidence="7 9" id="KW-0804">Transcription</keyword>
<keyword evidence="4 9" id="KW-0238">DNA-binding</keyword>
<dbReference type="KEGG" id="vei:Veis_1860"/>
<dbReference type="GO" id="GO:0003677">
    <property type="term" value="F:DNA binding"/>
    <property type="evidence" value="ECO:0007669"/>
    <property type="project" value="UniProtKB-UniRule"/>
</dbReference>
<dbReference type="GeneID" id="76460463"/>
<comment type="similarity">
    <text evidence="9">Belongs to the FlhD family.</text>
</comment>
<dbReference type="GO" id="GO:0045893">
    <property type="term" value="P:positive regulation of DNA-templated transcription"/>
    <property type="evidence" value="ECO:0007669"/>
    <property type="project" value="InterPro"/>
</dbReference>
<keyword evidence="3 9" id="KW-0805">Transcription regulation</keyword>
<evidence type="ECO:0000256" key="9">
    <source>
        <dbReference type="HAMAP-Rule" id="MF_00725"/>
    </source>
</evidence>
<evidence type="ECO:0000256" key="6">
    <source>
        <dbReference type="ARBA" id="ARBA00023159"/>
    </source>
</evidence>
<keyword evidence="1 9" id="KW-0963">Cytoplasm</keyword>
<organism evidence="10 11">
    <name type="scientific">Verminephrobacter eiseniae (strain EF01-2)</name>
    <dbReference type="NCBI Taxonomy" id="391735"/>
    <lineage>
        <taxon>Bacteria</taxon>
        <taxon>Pseudomonadati</taxon>
        <taxon>Pseudomonadota</taxon>
        <taxon>Betaproteobacteria</taxon>
        <taxon>Burkholderiales</taxon>
        <taxon>Comamonadaceae</taxon>
        <taxon>Verminephrobacter</taxon>
    </lineage>
</organism>
<evidence type="ECO:0000313" key="10">
    <source>
        <dbReference type="EMBL" id="ABM57613.1"/>
    </source>
</evidence>
<dbReference type="Gene3D" id="1.10.4000.10">
    <property type="entry name" value="Flagellar transcriptional activator FlhD"/>
    <property type="match status" value="1"/>
</dbReference>
<keyword evidence="10" id="KW-0969">Cilium</keyword>
<dbReference type="GO" id="GO:1902208">
    <property type="term" value="P:regulation of bacterial-type flagellum assembly"/>
    <property type="evidence" value="ECO:0007669"/>
    <property type="project" value="UniProtKB-UniRule"/>
</dbReference>
<dbReference type="Pfam" id="PF05247">
    <property type="entry name" value="FlhD"/>
    <property type="match status" value="1"/>
</dbReference>
<keyword evidence="11" id="KW-1185">Reference proteome</keyword>
<protein>
    <recommendedName>
        <fullName evidence="9">Flagellar transcriptional regulator FlhD</fullName>
    </recommendedName>
</protein>
<evidence type="ECO:0000256" key="4">
    <source>
        <dbReference type="ARBA" id="ARBA00023125"/>
    </source>
</evidence>
<comment type="subcellular location">
    <subcellularLocation>
        <location evidence="9">Cytoplasm</location>
    </subcellularLocation>
</comment>
<name>A1WJ06_VEREI</name>
<comment type="subunit">
    <text evidence="9">Homodimer; disulfide-linked. Forms a heterohexamer composed of two FlhC and four FlhD subunits. Each FlhC binds a FlhD dimer, forming a heterotrimer, and a hexamer assembles by dimerization of two heterotrimers.</text>
</comment>
<dbReference type="Proteomes" id="UP000000374">
    <property type="component" value="Chromosome"/>
</dbReference>
<dbReference type="EMBL" id="CP000542">
    <property type="protein sequence ID" value="ABM57613.1"/>
    <property type="molecule type" value="Genomic_DNA"/>
</dbReference>
<dbReference type="GO" id="GO:0044780">
    <property type="term" value="P:bacterial-type flagellum assembly"/>
    <property type="evidence" value="ECO:0007669"/>
    <property type="project" value="InterPro"/>
</dbReference>
<keyword evidence="6 9" id="KW-0010">Activator</keyword>
<reference evidence="11" key="1">
    <citation type="submission" date="2006-12" db="EMBL/GenBank/DDBJ databases">
        <title>Complete sequence of chromosome 1 of Verminephrobacter eiseniae EF01-2.</title>
        <authorList>
            <person name="Copeland A."/>
            <person name="Lucas S."/>
            <person name="Lapidus A."/>
            <person name="Barry K."/>
            <person name="Detter J.C."/>
            <person name="Glavina del Rio T."/>
            <person name="Dalin E."/>
            <person name="Tice H."/>
            <person name="Pitluck S."/>
            <person name="Chertkov O."/>
            <person name="Brettin T."/>
            <person name="Bruce D."/>
            <person name="Han C."/>
            <person name="Tapia R."/>
            <person name="Gilna P."/>
            <person name="Schmutz J."/>
            <person name="Larimer F."/>
            <person name="Land M."/>
            <person name="Hauser L."/>
            <person name="Kyrpides N."/>
            <person name="Kim E."/>
            <person name="Stahl D."/>
            <person name="Richardson P."/>
        </authorList>
    </citation>
    <scope>NUCLEOTIDE SEQUENCE [LARGE SCALE GENOMIC DNA]</scope>
    <source>
        <strain evidence="11">EF01-2</strain>
    </source>
</reference>
<evidence type="ECO:0000256" key="1">
    <source>
        <dbReference type="ARBA" id="ARBA00022490"/>
    </source>
</evidence>
<keyword evidence="10" id="KW-0282">Flagellum</keyword>
<dbReference type="InterPro" id="IPR023559">
    <property type="entry name" value="Flagellar_FlhD"/>
</dbReference>
<dbReference type="HAMAP" id="MF_00725">
    <property type="entry name" value="FlhD"/>
    <property type="match status" value="1"/>
</dbReference>
<dbReference type="HOGENOM" id="CLU_144160_1_0_4"/>
<accession>A1WJ06</accession>
<keyword evidence="5 9" id="KW-1015">Disulfide bond</keyword>
<comment type="domain">
    <text evidence="9">The C-terminal region contains a putative helix-turn-helix (HTH) motif, suggesting that this region may bind DNA.</text>
</comment>
<keyword evidence="2 9" id="KW-1005">Bacterial flagellum biogenesis</keyword>
<feature type="disulfide bond" description="Interchain" evidence="9">
    <location>
        <position position="65"/>
    </location>
</feature>
<evidence type="ECO:0000256" key="7">
    <source>
        <dbReference type="ARBA" id="ARBA00023163"/>
    </source>
</evidence>
<evidence type="ECO:0000256" key="5">
    <source>
        <dbReference type="ARBA" id="ARBA00023157"/>
    </source>
</evidence>
<proteinExistence type="inferred from homology"/>
<dbReference type="STRING" id="391735.Veis_1860"/>
<dbReference type="eggNOG" id="ENOG5031P80">
    <property type="taxonomic scope" value="Bacteria"/>
</dbReference>
<dbReference type="RefSeq" id="WP_011809619.1">
    <property type="nucleotide sequence ID" value="NC_008786.1"/>
</dbReference>
<keyword evidence="10" id="KW-0966">Cell projection</keyword>
<evidence type="ECO:0000256" key="2">
    <source>
        <dbReference type="ARBA" id="ARBA00022795"/>
    </source>
</evidence>
<dbReference type="AlphaFoldDB" id="A1WJ06"/>
<evidence type="ECO:0000256" key="8">
    <source>
        <dbReference type="ARBA" id="ARBA00025431"/>
    </source>
</evidence>
<comment type="function">
    <text evidence="8 9">Functions in complex with FlhC as a master transcriptional regulator that regulates transcription of several flagellar and non-flagellar operons by binding to their promoter region. Activates expression of class 2 flagellar genes, including fliA, which is a flagellum-specific sigma factor that turns on the class 3 genes. Also regulates genes whose products function in a variety of physiological pathways.</text>
</comment>
<evidence type="ECO:0000313" key="11">
    <source>
        <dbReference type="Proteomes" id="UP000000374"/>
    </source>
</evidence>
<evidence type="ECO:0000256" key="3">
    <source>
        <dbReference type="ARBA" id="ARBA00023015"/>
    </source>
</evidence>
<gene>
    <name evidence="9" type="primary">flhD</name>
    <name evidence="10" type="ordered locus">Veis_1860</name>
</gene>
<dbReference type="NCBIfam" id="NF002783">
    <property type="entry name" value="PRK02909.1-1"/>
    <property type="match status" value="1"/>
</dbReference>
<dbReference type="SUPFAM" id="SSF63592">
    <property type="entry name" value="Flagellar transcriptional activator FlhD"/>
    <property type="match status" value="1"/>
</dbReference>
<sequence>MLQEQLLAEIREANLTYLMLAQTLIRQDKAEAVFRLGMNEESADILAALSAAQVMKLASRSTLLCRLRVDDNLVWGLLTNHATSHAPDHAAKKVGNEATNALHAGILMASRVSEVL</sequence>
<dbReference type="GO" id="GO:0005737">
    <property type="term" value="C:cytoplasm"/>
    <property type="evidence" value="ECO:0007669"/>
    <property type="project" value="UniProtKB-SubCell"/>
</dbReference>
<dbReference type="OrthoDB" id="5298036at2"/>
<dbReference type="InterPro" id="IPR036194">
    <property type="entry name" value="FlhD_sf"/>
</dbReference>